<sequence length="127" mass="14008">QAEAGGGRRGRQRPAVRLAADVRVRGARLARGFRQLAGLGRHALGAGLHIPGRLGAGVSETGRTLRRLRVRTQHLACVTVQKNKTKKKRQMIKNKLHPPFSFETRPLSPLFSFPQLSLTIKGKAFEL</sequence>
<name>A0A9Q1G8M6_SYNKA</name>
<reference evidence="1" key="1">
    <citation type="journal article" date="2023" name="Science">
        <title>Genome structures resolve the early diversification of teleost fishes.</title>
        <authorList>
            <person name="Parey E."/>
            <person name="Louis A."/>
            <person name="Montfort J."/>
            <person name="Bouchez O."/>
            <person name="Roques C."/>
            <person name="Iampietro C."/>
            <person name="Lluch J."/>
            <person name="Castinel A."/>
            <person name="Donnadieu C."/>
            <person name="Desvignes T."/>
            <person name="Floi Bucao C."/>
            <person name="Jouanno E."/>
            <person name="Wen M."/>
            <person name="Mejri S."/>
            <person name="Dirks R."/>
            <person name="Jansen H."/>
            <person name="Henkel C."/>
            <person name="Chen W.J."/>
            <person name="Zahm M."/>
            <person name="Cabau C."/>
            <person name="Klopp C."/>
            <person name="Thompson A.W."/>
            <person name="Robinson-Rechavi M."/>
            <person name="Braasch I."/>
            <person name="Lecointre G."/>
            <person name="Bobe J."/>
            <person name="Postlethwait J.H."/>
            <person name="Berthelot C."/>
            <person name="Roest Crollius H."/>
            <person name="Guiguen Y."/>
        </authorList>
    </citation>
    <scope>NUCLEOTIDE SEQUENCE</scope>
    <source>
        <strain evidence="1">WJC10195</strain>
    </source>
</reference>
<dbReference type="Proteomes" id="UP001152622">
    <property type="component" value="Chromosome 2"/>
</dbReference>
<keyword evidence="2" id="KW-1185">Reference proteome</keyword>
<organism evidence="1 2">
    <name type="scientific">Synaphobranchus kaupii</name>
    <name type="common">Kaup's arrowtooth eel</name>
    <dbReference type="NCBI Taxonomy" id="118154"/>
    <lineage>
        <taxon>Eukaryota</taxon>
        <taxon>Metazoa</taxon>
        <taxon>Chordata</taxon>
        <taxon>Craniata</taxon>
        <taxon>Vertebrata</taxon>
        <taxon>Euteleostomi</taxon>
        <taxon>Actinopterygii</taxon>
        <taxon>Neopterygii</taxon>
        <taxon>Teleostei</taxon>
        <taxon>Anguilliformes</taxon>
        <taxon>Synaphobranchidae</taxon>
        <taxon>Synaphobranchus</taxon>
    </lineage>
</organism>
<dbReference type="AlphaFoldDB" id="A0A9Q1G8M6"/>
<evidence type="ECO:0000313" key="2">
    <source>
        <dbReference type="Proteomes" id="UP001152622"/>
    </source>
</evidence>
<dbReference type="EMBL" id="JAINUF010000002">
    <property type="protein sequence ID" value="KAJ8376914.1"/>
    <property type="molecule type" value="Genomic_DNA"/>
</dbReference>
<protein>
    <submittedName>
        <fullName evidence="1">Uncharacterized protein</fullName>
    </submittedName>
</protein>
<comment type="caution">
    <text evidence="1">The sequence shown here is derived from an EMBL/GenBank/DDBJ whole genome shotgun (WGS) entry which is preliminary data.</text>
</comment>
<evidence type="ECO:0000313" key="1">
    <source>
        <dbReference type="EMBL" id="KAJ8376914.1"/>
    </source>
</evidence>
<feature type="non-terminal residue" evidence="1">
    <location>
        <position position="1"/>
    </location>
</feature>
<gene>
    <name evidence="1" type="ORF">SKAU_G00074940</name>
</gene>
<proteinExistence type="predicted"/>
<accession>A0A9Q1G8M6</accession>